<dbReference type="Proteomes" id="UP000189796">
    <property type="component" value="Chromosome I"/>
</dbReference>
<sequence length="255" mass="27070">MTRSITYTALPNIPLVQPGDDVCAIIKVGLADAGITLQDGDVIVIAQKIVSKSENRYVDLGQIVPSVKAQELAEVTGKDARHLEAVLSESSEVLRTRKNVIIVAHRLGFVMANAGIDESNIAHGEGSERVLLLPVDPDKTCREIKATLDRSFAVSVGVIINDSFGRAWRNGVVGVALGAAGISSLQNLIGSPDLFGRLMKVTEVAVGDELAAAASLVMGQGAEGTPIVHVRGFRNRAPENDAAALIRPKNMDMFR</sequence>
<dbReference type="EMBL" id="LT670817">
    <property type="protein sequence ID" value="SHI09495.1"/>
    <property type="molecule type" value="Genomic_DNA"/>
</dbReference>
<dbReference type="GO" id="GO:0005525">
    <property type="term" value="F:GTP binding"/>
    <property type="evidence" value="ECO:0007669"/>
    <property type="project" value="UniProtKB-KW"/>
</dbReference>
<evidence type="ECO:0000259" key="8">
    <source>
        <dbReference type="Pfam" id="PF01996"/>
    </source>
</evidence>
<keyword evidence="7" id="KW-0464">Manganese</keyword>
<keyword evidence="5" id="KW-0630">Potassium</keyword>
<proteinExistence type="predicted"/>
<dbReference type="GO" id="GO:0052618">
    <property type="term" value="F:coenzyme F420-0:L-glutamate ligase activity"/>
    <property type="evidence" value="ECO:0007669"/>
    <property type="project" value="TreeGrafter"/>
</dbReference>
<keyword evidence="1 9" id="KW-0436">Ligase</keyword>
<dbReference type="SUPFAM" id="SSF144010">
    <property type="entry name" value="CofE-like"/>
    <property type="match status" value="1"/>
</dbReference>
<gene>
    <name evidence="9" type="ORF">SAMN05443248_8135</name>
</gene>
<reference evidence="9 10" key="1">
    <citation type="submission" date="2016-11" db="EMBL/GenBank/DDBJ databases">
        <authorList>
            <person name="Jaros S."/>
            <person name="Januszkiewicz K."/>
            <person name="Wedrychowicz H."/>
        </authorList>
    </citation>
    <scope>NUCLEOTIDE SEQUENCE [LARGE SCALE GENOMIC DNA]</scope>
    <source>
        <strain evidence="9 10">GAS138</strain>
    </source>
</reference>
<protein>
    <submittedName>
        <fullName evidence="9">Coenzyme F420-0 gamma-glutamyl ligase</fullName>
    </submittedName>
</protein>
<name>A0A1M5YBT1_9BRAD</name>
<dbReference type="RefSeq" id="WP_079606199.1">
    <property type="nucleotide sequence ID" value="NZ_LT670817.1"/>
</dbReference>
<evidence type="ECO:0000256" key="5">
    <source>
        <dbReference type="ARBA" id="ARBA00022958"/>
    </source>
</evidence>
<dbReference type="AlphaFoldDB" id="A0A1M5YBT1"/>
<evidence type="ECO:0000256" key="4">
    <source>
        <dbReference type="ARBA" id="ARBA00022842"/>
    </source>
</evidence>
<dbReference type="Gene3D" id="3.90.1660.10">
    <property type="entry name" value="CofE-like domain"/>
    <property type="match status" value="1"/>
</dbReference>
<keyword evidence="2" id="KW-0479">Metal-binding</keyword>
<keyword evidence="4" id="KW-0460">Magnesium</keyword>
<evidence type="ECO:0000313" key="10">
    <source>
        <dbReference type="Proteomes" id="UP000189796"/>
    </source>
</evidence>
<organism evidence="9 10">
    <name type="scientific">Bradyrhizobium erythrophlei</name>
    <dbReference type="NCBI Taxonomy" id="1437360"/>
    <lineage>
        <taxon>Bacteria</taxon>
        <taxon>Pseudomonadati</taxon>
        <taxon>Pseudomonadota</taxon>
        <taxon>Alphaproteobacteria</taxon>
        <taxon>Hyphomicrobiales</taxon>
        <taxon>Nitrobacteraceae</taxon>
        <taxon>Bradyrhizobium</taxon>
    </lineage>
</organism>
<dbReference type="NCBIfam" id="TIGR01916">
    <property type="entry name" value="F420_cofE"/>
    <property type="match status" value="1"/>
</dbReference>
<feature type="domain" description="Coenzyme F420:L-glutamate ligase-like" evidence="8">
    <location>
        <begin position="13"/>
        <end position="232"/>
    </location>
</feature>
<dbReference type="InterPro" id="IPR002847">
    <property type="entry name" value="F420-0_gamma-glut_ligase-dom"/>
</dbReference>
<dbReference type="PANTHER" id="PTHR47917">
    <property type="match status" value="1"/>
</dbReference>
<keyword evidence="6" id="KW-0342">GTP-binding</keyword>
<dbReference type="Gene3D" id="3.30.1330.100">
    <property type="entry name" value="CofE-like"/>
    <property type="match status" value="1"/>
</dbReference>
<evidence type="ECO:0000256" key="7">
    <source>
        <dbReference type="ARBA" id="ARBA00023211"/>
    </source>
</evidence>
<evidence type="ECO:0000313" key="9">
    <source>
        <dbReference type="EMBL" id="SHI09495.1"/>
    </source>
</evidence>
<accession>A0A1M5YBT1</accession>
<dbReference type="Pfam" id="PF01996">
    <property type="entry name" value="F420_ligase"/>
    <property type="match status" value="1"/>
</dbReference>
<dbReference type="OrthoDB" id="9788295at2"/>
<evidence type="ECO:0000256" key="6">
    <source>
        <dbReference type="ARBA" id="ARBA00023134"/>
    </source>
</evidence>
<keyword evidence="3" id="KW-0547">Nucleotide-binding</keyword>
<evidence type="ECO:0000256" key="2">
    <source>
        <dbReference type="ARBA" id="ARBA00022723"/>
    </source>
</evidence>
<dbReference type="InterPro" id="IPR008225">
    <property type="entry name" value="F420-0_g-glutamyl_ligase"/>
</dbReference>
<dbReference type="PANTHER" id="PTHR47917:SF1">
    <property type="entry name" value="COENZYME F420:L-GLUTAMATE LIGASE"/>
    <property type="match status" value="1"/>
</dbReference>
<evidence type="ECO:0000256" key="1">
    <source>
        <dbReference type="ARBA" id="ARBA00022598"/>
    </source>
</evidence>
<evidence type="ECO:0000256" key="3">
    <source>
        <dbReference type="ARBA" id="ARBA00022741"/>
    </source>
</evidence>
<dbReference type="GO" id="GO:0046872">
    <property type="term" value="F:metal ion binding"/>
    <property type="evidence" value="ECO:0007669"/>
    <property type="project" value="UniProtKB-KW"/>
</dbReference>